<evidence type="ECO:0000256" key="5">
    <source>
        <dbReference type="ARBA" id="ARBA00024207"/>
    </source>
</evidence>
<accession>A0A520KX03</accession>
<evidence type="ECO:0000313" key="7">
    <source>
        <dbReference type="Proteomes" id="UP000320766"/>
    </source>
</evidence>
<dbReference type="Proteomes" id="UP000320766">
    <property type="component" value="Unassembled WGS sequence"/>
</dbReference>
<gene>
    <name evidence="6" type="ORF">EF807_04550</name>
</gene>
<dbReference type="InterPro" id="IPR008201">
    <property type="entry name" value="HepT-like"/>
</dbReference>
<dbReference type="GO" id="GO:0016787">
    <property type="term" value="F:hydrolase activity"/>
    <property type="evidence" value="ECO:0007669"/>
    <property type="project" value="UniProtKB-KW"/>
</dbReference>
<comment type="caution">
    <text evidence="6">The sequence shown here is derived from an EMBL/GenBank/DDBJ whole genome shotgun (WGS) entry which is preliminary data.</text>
</comment>
<comment type="similarity">
    <text evidence="5">Belongs to the HepT RNase toxin family.</text>
</comment>
<protein>
    <submittedName>
        <fullName evidence="6">DUF86 domain-containing protein</fullName>
    </submittedName>
</protein>
<keyword evidence="4" id="KW-0378">Hydrolase</keyword>
<dbReference type="EMBL" id="RXIL01000079">
    <property type="protein sequence ID" value="RZN69383.1"/>
    <property type="molecule type" value="Genomic_DNA"/>
</dbReference>
<proteinExistence type="inferred from homology"/>
<dbReference type="InterPro" id="IPR037038">
    <property type="entry name" value="HepT-like_sf"/>
</dbReference>
<dbReference type="GO" id="GO:0004540">
    <property type="term" value="F:RNA nuclease activity"/>
    <property type="evidence" value="ECO:0007669"/>
    <property type="project" value="InterPro"/>
</dbReference>
<evidence type="ECO:0000313" key="6">
    <source>
        <dbReference type="EMBL" id="RZN69383.1"/>
    </source>
</evidence>
<dbReference type="Pfam" id="PF01934">
    <property type="entry name" value="HepT-like"/>
    <property type="match status" value="1"/>
</dbReference>
<organism evidence="6 7">
    <name type="scientific">Candidatus Methanolliviera hydrocarbonicum</name>
    <dbReference type="NCBI Taxonomy" id="2491085"/>
    <lineage>
        <taxon>Archaea</taxon>
        <taxon>Methanobacteriati</taxon>
        <taxon>Methanobacteriota</taxon>
        <taxon>Candidatus Methanoliparia</taxon>
        <taxon>Candidatus Methanoliparales</taxon>
        <taxon>Candidatus Methanollivieraceae</taxon>
        <taxon>Candidatus Methanolliviera</taxon>
    </lineage>
</organism>
<name>A0A520KX03_9EURY</name>
<dbReference type="Gene3D" id="1.20.120.580">
    <property type="entry name" value="bsu32300-like"/>
    <property type="match status" value="1"/>
</dbReference>
<evidence type="ECO:0000256" key="3">
    <source>
        <dbReference type="ARBA" id="ARBA00022722"/>
    </source>
</evidence>
<dbReference type="GO" id="GO:0110001">
    <property type="term" value="C:toxin-antitoxin complex"/>
    <property type="evidence" value="ECO:0007669"/>
    <property type="project" value="InterPro"/>
</dbReference>
<dbReference type="AlphaFoldDB" id="A0A520KX03"/>
<keyword evidence="1" id="KW-0597">Phosphoprotein</keyword>
<sequence length="135" mass="15754">MPMEERRVKRYLEKISLISKREGQIEGWLGEERDEKTVLAIYKAFQESVEASLDLVAMICRDKGIPPEDDYTNIERVIEAKRRKDSLIRANGLRNRIVHLYNRIDEELAMMGIEELLGEIDGFSGWVEKWVKKSA</sequence>
<keyword evidence="3" id="KW-0540">Nuclease</keyword>
<evidence type="ECO:0000256" key="1">
    <source>
        <dbReference type="ARBA" id="ARBA00022553"/>
    </source>
</evidence>
<reference evidence="6 7" key="1">
    <citation type="journal article" date="2019" name="Nat. Microbiol.">
        <title>Wide diversity of methane and short-chain alkane metabolisms in uncultured archaea.</title>
        <authorList>
            <person name="Borrel G."/>
            <person name="Adam P.S."/>
            <person name="McKay L.J."/>
            <person name="Chen L.X."/>
            <person name="Sierra-Garcia I.N."/>
            <person name="Sieber C.M."/>
            <person name="Letourneur Q."/>
            <person name="Ghozlane A."/>
            <person name="Andersen G.L."/>
            <person name="Li W.J."/>
            <person name="Hallam S.J."/>
            <person name="Muyzer G."/>
            <person name="de Oliveira V.M."/>
            <person name="Inskeep W.P."/>
            <person name="Banfield J.F."/>
            <person name="Gribaldo S."/>
        </authorList>
    </citation>
    <scope>NUCLEOTIDE SEQUENCE [LARGE SCALE GENOMIC DNA]</scope>
    <source>
        <strain evidence="6">NM1b</strain>
    </source>
</reference>
<evidence type="ECO:0000256" key="4">
    <source>
        <dbReference type="ARBA" id="ARBA00022801"/>
    </source>
</evidence>
<keyword evidence="2" id="KW-1277">Toxin-antitoxin system</keyword>
<evidence type="ECO:0000256" key="2">
    <source>
        <dbReference type="ARBA" id="ARBA00022649"/>
    </source>
</evidence>